<dbReference type="OrthoDB" id="345425at2"/>
<name>A0A2A2IIK3_9BACI</name>
<evidence type="ECO:0000313" key="5">
    <source>
        <dbReference type="EMBL" id="PAV31208.1"/>
    </source>
</evidence>
<dbReference type="SUPFAM" id="SSF51215">
    <property type="entry name" value="Regulatory protein AraC"/>
    <property type="match status" value="1"/>
</dbReference>
<proteinExistence type="predicted"/>
<keyword evidence="1" id="KW-0805">Transcription regulation</keyword>
<dbReference type="InterPro" id="IPR037923">
    <property type="entry name" value="HTH-like"/>
</dbReference>
<dbReference type="Gene3D" id="1.10.10.60">
    <property type="entry name" value="Homeodomain-like"/>
    <property type="match status" value="2"/>
</dbReference>
<dbReference type="SMART" id="SM00342">
    <property type="entry name" value="HTH_ARAC"/>
    <property type="match status" value="1"/>
</dbReference>
<accession>A0A2A2IIK3</accession>
<protein>
    <recommendedName>
        <fullName evidence="4">HTH araC/xylS-type domain-containing protein</fullName>
    </recommendedName>
</protein>
<dbReference type="Pfam" id="PF12833">
    <property type="entry name" value="HTH_18"/>
    <property type="match status" value="1"/>
</dbReference>
<evidence type="ECO:0000259" key="4">
    <source>
        <dbReference type="PROSITE" id="PS01124"/>
    </source>
</evidence>
<evidence type="ECO:0000256" key="3">
    <source>
        <dbReference type="ARBA" id="ARBA00023163"/>
    </source>
</evidence>
<dbReference type="InterPro" id="IPR009057">
    <property type="entry name" value="Homeodomain-like_sf"/>
</dbReference>
<dbReference type="InterPro" id="IPR014710">
    <property type="entry name" value="RmlC-like_jellyroll"/>
</dbReference>
<feature type="domain" description="HTH araC/xylS-type" evidence="4">
    <location>
        <begin position="158"/>
        <end position="256"/>
    </location>
</feature>
<reference evidence="5 6" key="1">
    <citation type="submission" date="2017-08" db="EMBL/GenBank/DDBJ databases">
        <title>Virgibacillus indicus sp. nov. and Virgibacillus profoundi sp. nov, two moderately halophilic bacteria isolated from marine sediment by using the Microfluidic Streak Plate.</title>
        <authorList>
            <person name="Xu B."/>
            <person name="Hu B."/>
            <person name="Wang J."/>
            <person name="Zhu Y."/>
            <person name="Huang L."/>
            <person name="Du W."/>
            <person name="Huang Y."/>
        </authorList>
    </citation>
    <scope>NUCLEOTIDE SEQUENCE [LARGE SCALE GENOMIC DNA]</scope>
    <source>
        <strain evidence="5 6">IO3-P3-H5</strain>
    </source>
</reference>
<dbReference type="Proteomes" id="UP000218887">
    <property type="component" value="Unassembled WGS sequence"/>
</dbReference>
<keyword evidence="3" id="KW-0804">Transcription</keyword>
<dbReference type="PANTHER" id="PTHR43280:SF2">
    <property type="entry name" value="HTH-TYPE TRANSCRIPTIONAL REGULATOR EXSA"/>
    <property type="match status" value="1"/>
</dbReference>
<dbReference type="PROSITE" id="PS01124">
    <property type="entry name" value="HTH_ARAC_FAMILY_2"/>
    <property type="match status" value="1"/>
</dbReference>
<keyword evidence="2" id="KW-0238">DNA-binding</keyword>
<evidence type="ECO:0000256" key="1">
    <source>
        <dbReference type="ARBA" id="ARBA00023015"/>
    </source>
</evidence>
<keyword evidence="6" id="KW-1185">Reference proteome</keyword>
<sequence length="263" mass="31334">MFDIFSISFDNEIPDWKMPLKRLPENIIVLMIEGEVDYWLDDIHLRLQKGDVLYIPKGTLRESRNAMGQKHKKYTILFHEISPELQQLSIIKRHQFTHFRTKKFAYLEQKMSILYQEYLNRNHYYELMCQGELLHLMAYISREMDTKYISPQKIQFANLIEGYIQSYYNENISTKDTANHINRSTSYAIRLFKEVKGMTPMNYLHYIRIVHARELLLNTTRNMQQIANDLGFCDQAHFNRVYKKLIGEPPSAIRRNHSSNDSG</sequence>
<organism evidence="5 6">
    <name type="scientific">Virgibacillus profundi</name>
    <dbReference type="NCBI Taxonomy" id="2024555"/>
    <lineage>
        <taxon>Bacteria</taxon>
        <taxon>Bacillati</taxon>
        <taxon>Bacillota</taxon>
        <taxon>Bacilli</taxon>
        <taxon>Bacillales</taxon>
        <taxon>Bacillaceae</taxon>
        <taxon>Virgibacillus</taxon>
    </lineage>
</organism>
<dbReference type="GO" id="GO:0043565">
    <property type="term" value="F:sequence-specific DNA binding"/>
    <property type="evidence" value="ECO:0007669"/>
    <property type="project" value="InterPro"/>
</dbReference>
<dbReference type="PROSITE" id="PS00041">
    <property type="entry name" value="HTH_ARAC_FAMILY_1"/>
    <property type="match status" value="1"/>
</dbReference>
<dbReference type="RefSeq" id="WP_095653579.1">
    <property type="nucleotide sequence ID" value="NZ_NPOA01000001.1"/>
</dbReference>
<dbReference type="Gene3D" id="2.60.120.10">
    <property type="entry name" value="Jelly Rolls"/>
    <property type="match status" value="1"/>
</dbReference>
<dbReference type="SUPFAM" id="SSF46689">
    <property type="entry name" value="Homeodomain-like"/>
    <property type="match status" value="2"/>
</dbReference>
<evidence type="ECO:0000256" key="2">
    <source>
        <dbReference type="ARBA" id="ARBA00023125"/>
    </source>
</evidence>
<comment type="caution">
    <text evidence="5">The sequence shown here is derived from an EMBL/GenBank/DDBJ whole genome shotgun (WGS) entry which is preliminary data.</text>
</comment>
<evidence type="ECO:0000313" key="6">
    <source>
        <dbReference type="Proteomes" id="UP000218887"/>
    </source>
</evidence>
<gene>
    <name evidence="5" type="ORF">CIL05_00685</name>
</gene>
<dbReference type="AlphaFoldDB" id="A0A2A2IIK3"/>
<dbReference type="InterPro" id="IPR018060">
    <property type="entry name" value="HTH_AraC"/>
</dbReference>
<dbReference type="PANTHER" id="PTHR43280">
    <property type="entry name" value="ARAC-FAMILY TRANSCRIPTIONAL REGULATOR"/>
    <property type="match status" value="1"/>
</dbReference>
<dbReference type="EMBL" id="NPOA01000001">
    <property type="protein sequence ID" value="PAV31208.1"/>
    <property type="molecule type" value="Genomic_DNA"/>
</dbReference>
<dbReference type="InterPro" id="IPR018062">
    <property type="entry name" value="HTH_AraC-typ_CS"/>
</dbReference>
<dbReference type="GO" id="GO:0003700">
    <property type="term" value="F:DNA-binding transcription factor activity"/>
    <property type="evidence" value="ECO:0007669"/>
    <property type="project" value="InterPro"/>
</dbReference>